<dbReference type="AlphaFoldDB" id="A0A9Q3W773"/>
<accession>A0A9Q3W773</accession>
<dbReference type="Pfam" id="PF05954">
    <property type="entry name" value="Phage_GPD"/>
    <property type="match status" value="1"/>
</dbReference>
<proteinExistence type="inferred from homology"/>
<dbReference type="Pfam" id="PF13296">
    <property type="entry name" value="T6SS_Vgr"/>
    <property type="match status" value="1"/>
</dbReference>
<evidence type="ECO:0000259" key="2">
    <source>
        <dbReference type="Pfam" id="PF04717"/>
    </source>
</evidence>
<name>A0A9Q3W773_9GAMM</name>
<sequence length="995" mass="106708">MPPFDELRDLLASALSLKDHRRLYRFSLDDDATPLLVERWCGDEALSAPSVWWVDVLTGNAQCPLGEWLGRKATLFTRLGDGSETPRTGLVEEVTLLGADGGLARYRFTLRPWNWQLSHGRHSQVFQDKSVVDIAGAVFGRYGEWASWRQRDDVAPFLQAVRPRSYCTQYRETDGDFILRLLAEEGLGFRLIEARDAPAGHHLELFSDSRLLPEDATSEAQGGVLVHRGDASEEGDGLHRLGRRRRAGAQRLTLLSEDYKTRQATPVQVTLAAGGERDQPVEQYDSVGQYAWKDADEARHYAELRAAHAESERDYWQGEGAVRTCRAGTFLRLRQPPQGLAVPEALLLTRVRHLGINNLPATAREQVAHTLGDAPPWPDAQAQAASEQLAERAAQLGYANLFDAQDQGRPWRPRATDEQGRWRGRPVARGYQTARVVGPDDEPRVSGGEEVFSDGLGRVKVRFHWQHGDSEDDRGTCWLRVGQWQAGPGAGVQFVPRIGQEVVVGFIGGDIDRPVVLGALYNGQGEGGIAPTPGGTGARESSTEVFARAHDLAASARANHGGGAAPPWHGASPDAAGHGNAAALWGVQSKEWGGDGYNRLVFDDSDDQLRLQLASSHGDSQLNLGHLIHQAGNYRGSFRGEGLELRTDEWGAVRAERGLWLSAWGREDADTPAGDVEEAAVLLDHLRQLGQTLSQACARHGTAVLAAAEGSDRSGASWLIDQEAPLNALYTSASTRVTGADCGAALGEAPQHNTSGGNDRVPHSSHALLGLTAPAGIGVLAGQSLTWSSAETLALASGQDSNLAVGGDLRLHSGQSLGLLAAAEGVDGDALTLVSAEGEVRFEAQHERLRVQSRDDLNITSANGPLELAAGQSLHLATSAGARLTLEGGDLIVSCPGEIKVEAGKKSFLGGTQLSREMNSWPSSSLSPSQYNEAFKVHFSNGQAAANQRYRLTRKDGAVIEGITNSDGEIDLQQGIGAEVASLTLLGPADQGGSS</sequence>
<dbReference type="NCBIfam" id="TIGR03361">
    <property type="entry name" value="VI_Rhs_Vgr"/>
    <property type="match status" value="1"/>
</dbReference>
<dbReference type="Pfam" id="PF10106">
    <property type="entry name" value="DUF2345"/>
    <property type="match status" value="1"/>
</dbReference>
<dbReference type="InterPro" id="IPR018769">
    <property type="entry name" value="VgrG2_DUF2345"/>
</dbReference>
<dbReference type="InterPro" id="IPR028244">
    <property type="entry name" value="T6SS_Rhs_Vgr_dom"/>
</dbReference>
<comment type="similarity">
    <text evidence="1">Belongs to the VgrG protein family.</text>
</comment>
<evidence type="ECO:0000256" key="1">
    <source>
        <dbReference type="ARBA" id="ARBA00005558"/>
    </source>
</evidence>
<organism evidence="5 6">
    <name type="scientific">Alloalcanivorax xenomutans</name>
    <dbReference type="NCBI Taxonomy" id="1094342"/>
    <lineage>
        <taxon>Bacteria</taxon>
        <taxon>Pseudomonadati</taxon>
        <taxon>Pseudomonadota</taxon>
        <taxon>Gammaproteobacteria</taxon>
        <taxon>Oceanospirillales</taxon>
        <taxon>Alcanivoracaceae</taxon>
        <taxon>Alloalcanivorax</taxon>
    </lineage>
</organism>
<feature type="domain" description="Gp5/Type VI secretion system Vgr protein OB-fold" evidence="2">
    <location>
        <begin position="454"/>
        <end position="521"/>
    </location>
</feature>
<dbReference type="InterPro" id="IPR037026">
    <property type="entry name" value="Vgr_OB-fold_dom_sf"/>
</dbReference>
<dbReference type="Gene3D" id="3.55.50.10">
    <property type="entry name" value="Baseplate protein-like domains"/>
    <property type="match status" value="1"/>
</dbReference>
<dbReference type="Proteomes" id="UP001107961">
    <property type="component" value="Unassembled WGS sequence"/>
</dbReference>
<dbReference type="SUPFAM" id="SSF69279">
    <property type="entry name" value="Phage tail proteins"/>
    <property type="match status" value="2"/>
</dbReference>
<dbReference type="InterPro" id="IPR006533">
    <property type="entry name" value="T6SS_Vgr_RhsGE"/>
</dbReference>
<dbReference type="Gene3D" id="4.10.220.110">
    <property type="match status" value="1"/>
</dbReference>
<dbReference type="InterPro" id="IPR017847">
    <property type="entry name" value="T6SS_RhsGE_Vgr_subset"/>
</dbReference>
<feature type="domain" description="Putative type VI secretion system Rhs element associated Vgr" evidence="4">
    <location>
        <begin position="590"/>
        <end position="696"/>
    </location>
</feature>
<evidence type="ECO:0000259" key="4">
    <source>
        <dbReference type="Pfam" id="PF13296"/>
    </source>
</evidence>
<protein>
    <submittedName>
        <fullName evidence="5">Type VI secretion system tip protein VgrG</fullName>
    </submittedName>
</protein>
<dbReference type="Pfam" id="PF04717">
    <property type="entry name" value="Phage_base_V"/>
    <property type="match status" value="1"/>
</dbReference>
<comment type="caution">
    <text evidence="5">The sequence shown here is derived from an EMBL/GenBank/DDBJ whole genome shotgun (WGS) entry which is preliminary data.</text>
</comment>
<dbReference type="InterPro" id="IPR006531">
    <property type="entry name" value="Gp5/Vgr_OB"/>
</dbReference>
<dbReference type="SUPFAM" id="SSF69255">
    <property type="entry name" value="gp5 N-terminal domain-like"/>
    <property type="match status" value="1"/>
</dbReference>
<dbReference type="Gene3D" id="2.30.110.50">
    <property type="match status" value="1"/>
</dbReference>
<dbReference type="RefSeq" id="WP_233926010.1">
    <property type="nucleotide sequence ID" value="NZ_JAJVKT010000020.1"/>
</dbReference>
<dbReference type="NCBIfam" id="TIGR01646">
    <property type="entry name" value="vgr_GE"/>
    <property type="match status" value="1"/>
</dbReference>
<keyword evidence="6" id="KW-1185">Reference proteome</keyword>
<evidence type="ECO:0000313" key="6">
    <source>
        <dbReference type="Proteomes" id="UP001107961"/>
    </source>
</evidence>
<evidence type="ECO:0000259" key="3">
    <source>
        <dbReference type="Pfam" id="PF10106"/>
    </source>
</evidence>
<dbReference type="Gene3D" id="2.40.50.230">
    <property type="entry name" value="Gp5 N-terminal domain"/>
    <property type="match status" value="1"/>
</dbReference>
<reference evidence="5" key="1">
    <citation type="submission" date="2022-01" db="EMBL/GenBank/DDBJ databases">
        <authorList>
            <person name="Karlyshev A.V."/>
            <person name="Jaspars M."/>
        </authorList>
    </citation>
    <scope>NUCLEOTIDE SEQUENCE</scope>
    <source>
        <strain evidence="5">AGSA3-2</strain>
    </source>
</reference>
<evidence type="ECO:0000313" key="5">
    <source>
        <dbReference type="EMBL" id="MCE7510096.1"/>
    </source>
</evidence>
<dbReference type="EMBL" id="JAJVKT010000020">
    <property type="protein sequence ID" value="MCE7510096.1"/>
    <property type="molecule type" value="Genomic_DNA"/>
</dbReference>
<feature type="domain" description="DUF2345" evidence="3">
    <location>
        <begin position="757"/>
        <end position="911"/>
    </location>
</feature>
<gene>
    <name evidence="5" type="ORF">LZG35_15770</name>
</gene>